<reference evidence="3" key="1">
    <citation type="submission" date="2017-02" db="UniProtKB">
        <authorList>
            <consortium name="WormBaseParasite"/>
        </authorList>
    </citation>
    <scope>IDENTIFICATION</scope>
</reference>
<keyword evidence="2" id="KW-1185">Reference proteome</keyword>
<name>A0A0M3K3K3_ANISI</name>
<dbReference type="AlphaFoldDB" id="A0A0M3K3K3"/>
<evidence type="ECO:0000313" key="1">
    <source>
        <dbReference type="EMBL" id="VDK53775.1"/>
    </source>
</evidence>
<reference evidence="1 2" key="2">
    <citation type="submission" date="2018-11" db="EMBL/GenBank/DDBJ databases">
        <authorList>
            <consortium name="Pathogen Informatics"/>
        </authorList>
    </citation>
    <scope>NUCLEOTIDE SEQUENCE [LARGE SCALE GENOMIC DNA]</scope>
</reference>
<evidence type="ECO:0000313" key="3">
    <source>
        <dbReference type="WBParaSite" id="ASIM_0001554401-mRNA-1"/>
    </source>
</evidence>
<dbReference type="WBParaSite" id="ASIM_0001554401-mRNA-1">
    <property type="protein sequence ID" value="ASIM_0001554401-mRNA-1"/>
    <property type="gene ID" value="ASIM_0001554401"/>
</dbReference>
<protein>
    <submittedName>
        <fullName evidence="3">POU-specific domain-containing protein</fullName>
    </submittedName>
</protein>
<accession>A0A0M3K3K3</accession>
<dbReference type="EMBL" id="UYRR01032018">
    <property type="protein sequence ID" value="VDK53775.1"/>
    <property type="molecule type" value="Genomic_DNA"/>
</dbReference>
<organism evidence="3">
    <name type="scientific">Anisakis simplex</name>
    <name type="common">Herring worm</name>
    <dbReference type="NCBI Taxonomy" id="6269"/>
    <lineage>
        <taxon>Eukaryota</taxon>
        <taxon>Metazoa</taxon>
        <taxon>Ecdysozoa</taxon>
        <taxon>Nematoda</taxon>
        <taxon>Chromadorea</taxon>
        <taxon>Rhabditida</taxon>
        <taxon>Spirurina</taxon>
        <taxon>Ascaridomorpha</taxon>
        <taxon>Ascaridoidea</taxon>
        <taxon>Anisakidae</taxon>
        <taxon>Anisakis</taxon>
        <taxon>Anisakis simplex complex</taxon>
    </lineage>
</organism>
<proteinExistence type="predicted"/>
<gene>
    <name evidence="1" type="ORF">ASIM_LOCUS14951</name>
</gene>
<evidence type="ECO:0000313" key="2">
    <source>
        <dbReference type="Proteomes" id="UP000267096"/>
    </source>
</evidence>
<sequence>MSYPRHYPVACPDGLSADSGSPVPMAAPVTVPADLFQPVGTILATEIQQSQACPMSLFGMCTVMQMPGHNGMGGTADTFSLGQPLWAPFLPKMGFQHMPSQCGETTAMQLQLKKETRFMKLEIQSGSSWIL</sequence>
<dbReference type="Proteomes" id="UP000267096">
    <property type="component" value="Unassembled WGS sequence"/>
</dbReference>